<protein>
    <recommendedName>
        <fullName evidence="7">FAD-binding domain-containing protein</fullName>
    </recommendedName>
</protein>
<organism evidence="8 9">
    <name type="scientific">Dissophora globulifera</name>
    <dbReference type="NCBI Taxonomy" id="979702"/>
    <lineage>
        <taxon>Eukaryota</taxon>
        <taxon>Fungi</taxon>
        <taxon>Fungi incertae sedis</taxon>
        <taxon>Mucoromycota</taxon>
        <taxon>Mortierellomycotina</taxon>
        <taxon>Mortierellomycetes</taxon>
        <taxon>Mortierellales</taxon>
        <taxon>Mortierellaceae</taxon>
        <taxon>Dissophora</taxon>
    </lineage>
</organism>
<dbReference type="PANTHER" id="PTHR47356:SF2">
    <property type="entry name" value="FAD-BINDING DOMAIN-CONTAINING PROTEIN-RELATED"/>
    <property type="match status" value="1"/>
</dbReference>
<feature type="domain" description="FAD-binding" evidence="7">
    <location>
        <begin position="310"/>
        <end position="387"/>
    </location>
</feature>
<dbReference type="SUPFAM" id="SSF51905">
    <property type="entry name" value="FAD/NAD(P)-binding domain"/>
    <property type="match status" value="1"/>
</dbReference>
<dbReference type="OrthoDB" id="655030at2759"/>
<name>A0A9P6RW60_9FUNG</name>
<evidence type="ECO:0000256" key="6">
    <source>
        <dbReference type="SAM" id="Phobius"/>
    </source>
</evidence>
<comment type="caution">
    <text evidence="8">The sequence shown here is derived from an EMBL/GenBank/DDBJ whole genome shotgun (WGS) entry which is preliminary data.</text>
</comment>
<dbReference type="AlphaFoldDB" id="A0A9P6RW60"/>
<keyword evidence="2" id="KW-0285">Flavoprotein</keyword>
<dbReference type="Pfam" id="PF01494">
    <property type="entry name" value="FAD_binding_3"/>
    <property type="match status" value="2"/>
</dbReference>
<keyword evidence="6" id="KW-0472">Membrane</keyword>
<reference evidence="8" key="1">
    <citation type="journal article" date="2020" name="Fungal Divers.">
        <title>Resolving the Mortierellaceae phylogeny through synthesis of multi-gene phylogenetics and phylogenomics.</title>
        <authorList>
            <person name="Vandepol N."/>
            <person name="Liber J."/>
            <person name="Desiro A."/>
            <person name="Na H."/>
            <person name="Kennedy M."/>
            <person name="Barry K."/>
            <person name="Grigoriev I.V."/>
            <person name="Miller A.N."/>
            <person name="O'Donnell K."/>
            <person name="Stajich J.E."/>
            <person name="Bonito G."/>
        </authorList>
    </citation>
    <scope>NUCLEOTIDE SEQUENCE</scope>
    <source>
        <strain evidence="8">REB-010B</strain>
    </source>
</reference>
<evidence type="ECO:0000256" key="3">
    <source>
        <dbReference type="ARBA" id="ARBA00022827"/>
    </source>
</evidence>
<dbReference type="InterPro" id="IPR050562">
    <property type="entry name" value="FAD_mOase_fung"/>
</dbReference>
<dbReference type="InterPro" id="IPR002938">
    <property type="entry name" value="FAD-bd"/>
</dbReference>
<keyword evidence="4" id="KW-0560">Oxidoreductase</keyword>
<evidence type="ECO:0000259" key="7">
    <source>
        <dbReference type="Pfam" id="PF01494"/>
    </source>
</evidence>
<feature type="transmembrane region" description="Helical" evidence="6">
    <location>
        <begin position="21"/>
        <end position="39"/>
    </location>
</feature>
<feature type="domain" description="FAD-binding" evidence="7">
    <location>
        <begin position="21"/>
        <end position="188"/>
    </location>
</feature>
<dbReference type="GO" id="GO:0071949">
    <property type="term" value="F:FAD binding"/>
    <property type="evidence" value="ECO:0007669"/>
    <property type="project" value="InterPro"/>
</dbReference>
<comment type="similarity">
    <text evidence="1">Belongs to the paxM FAD-dependent monooxygenase family.</text>
</comment>
<evidence type="ECO:0000256" key="5">
    <source>
        <dbReference type="SAM" id="MobiDB-lite"/>
    </source>
</evidence>
<proteinExistence type="inferred from homology"/>
<dbReference type="Gene3D" id="3.50.50.60">
    <property type="entry name" value="FAD/NAD(P)-binding domain"/>
    <property type="match status" value="1"/>
</dbReference>
<keyword evidence="9" id="KW-1185">Reference proteome</keyword>
<evidence type="ECO:0000313" key="9">
    <source>
        <dbReference type="Proteomes" id="UP000738325"/>
    </source>
</evidence>
<dbReference type="Proteomes" id="UP000738325">
    <property type="component" value="Unassembled WGS sequence"/>
</dbReference>
<keyword evidence="6" id="KW-1133">Transmembrane helix</keyword>
<dbReference type="EMBL" id="JAAAIP010000047">
    <property type="protein sequence ID" value="KAG0327847.1"/>
    <property type="molecule type" value="Genomic_DNA"/>
</dbReference>
<evidence type="ECO:0000313" key="8">
    <source>
        <dbReference type="EMBL" id="KAG0327847.1"/>
    </source>
</evidence>
<sequence>MSTPPSVAGSTSTTPPRPTKAKVLIVGAGIGGVVLALLFERAGISYEIFERAKKVVPLGSAISLGPNVMYLFEQLGLAEEIQAHSKDIKDSAQYNDNLELIGAHIYSHHNERYGYAVNIIPRSIFYEIVERRVPREKIHYGTKVLSLMQNREGVMIRTWDNQTHHGDILVGADGAYSAVRQSLYMQLDKKGVLPPTDKERLPFTNTCLVGTTNVLEGEKFNFLDREECYFISVVAKNKPYTWVLFSTRDRRICWMVVQHLSKKSVKDNDSFRNSEWGPEAADVMAKEVRDFPLPENMTMGELIDLTPKELISKVMLEEKLFETWYGGRTVLLGDACHKMHPAAGLGAVSAIHDAVVLASRLFELPSTELGDLEKAFSAYKGERYPMAVKSYESSKTMAKLIAQSWINVIVRAVTKHMPLFLWLKVMDSMMSYRPQVTFLPLVPDRGTIKPTKQISLELAKKFNHAGSDASSSVTSVTSSSVAPSVASSAVAPSVASSAAAPPATSA</sequence>
<evidence type="ECO:0000256" key="4">
    <source>
        <dbReference type="ARBA" id="ARBA00023002"/>
    </source>
</evidence>
<feature type="region of interest" description="Disordered" evidence="5">
    <location>
        <begin position="487"/>
        <end position="506"/>
    </location>
</feature>
<dbReference type="GO" id="GO:0004497">
    <property type="term" value="F:monooxygenase activity"/>
    <property type="evidence" value="ECO:0007669"/>
    <property type="project" value="InterPro"/>
</dbReference>
<accession>A0A9P6RW60</accession>
<dbReference type="PRINTS" id="PR00420">
    <property type="entry name" value="RNGMNOXGNASE"/>
</dbReference>
<evidence type="ECO:0000256" key="2">
    <source>
        <dbReference type="ARBA" id="ARBA00022630"/>
    </source>
</evidence>
<evidence type="ECO:0000256" key="1">
    <source>
        <dbReference type="ARBA" id="ARBA00007992"/>
    </source>
</evidence>
<keyword evidence="6" id="KW-0812">Transmembrane</keyword>
<gene>
    <name evidence="8" type="ORF">BGZ99_006801</name>
</gene>
<dbReference type="PANTHER" id="PTHR47356">
    <property type="entry name" value="FAD-DEPENDENT MONOOXYGENASE ASQG-RELATED"/>
    <property type="match status" value="1"/>
</dbReference>
<keyword evidence="3" id="KW-0274">FAD</keyword>
<dbReference type="InterPro" id="IPR036188">
    <property type="entry name" value="FAD/NAD-bd_sf"/>
</dbReference>